<name>I1H8Y4_BRADI</name>
<gene>
    <name evidence="5" type="primary">LOC100825786</name>
    <name evidence="4" type="ORF">BRADI_1g72410v3</name>
</gene>
<dbReference type="PRINTS" id="PR00081">
    <property type="entry name" value="GDHRDH"/>
</dbReference>
<dbReference type="HOGENOM" id="CLU_010194_44_0_1"/>
<reference evidence="4" key="2">
    <citation type="submission" date="2017-06" db="EMBL/GenBank/DDBJ databases">
        <title>WGS assembly of Brachypodium distachyon.</title>
        <authorList>
            <consortium name="The International Brachypodium Initiative"/>
            <person name="Lucas S."/>
            <person name="Harmon-Smith M."/>
            <person name="Lail K."/>
            <person name="Tice H."/>
            <person name="Grimwood J."/>
            <person name="Bruce D."/>
            <person name="Barry K."/>
            <person name="Shu S."/>
            <person name="Lindquist E."/>
            <person name="Wang M."/>
            <person name="Pitluck S."/>
            <person name="Vogel J.P."/>
            <person name="Garvin D.F."/>
            <person name="Mockler T.C."/>
            <person name="Schmutz J."/>
            <person name="Rokhsar D."/>
            <person name="Bevan M.W."/>
        </authorList>
    </citation>
    <scope>NUCLEOTIDE SEQUENCE</scope>
    <source>
        <strain evidence="4">Bd21</strain>
    </source>
</reference>
<dbReference type="RefSeq" id="XP_003561983.1">
    <property type="nucleotide sequence ID" value="XM_003561935.4"/>
</dbReference>
<organism evidence="4">
    <name type="scientific">Brachypodium distachyon</name>
    <name type="common">Purple false brome</name>
    <name type="synonym">Trachynia distachya</name>
    <dbReference type="NCBI Taxonomy" id="15368"/>
    <lineage>
        <taxon>Eukaryota</taxon>
        <taxon>Viridiplantae</taxon>
        <taxon>Streptophyta</taxon>
        <taxon>Embryophyta</taxon>
        <taxon>Tracheophyta</taxon>
        <taxon>Spermatophyta</taxon>
        <taxon>Magnoliopsida</taxon>
        <taxon>Liliopsida</taxon>
        <taxon>Poales</taxon>
        <taxon>Poaceae</taxon>
        <taxon>BOP clade</taxon>
        <taxon>Pooideae</taxon>
        <taxon>Stipodae</taxon>
        <taxon>Brachypodieae</taxon>
        <taxon>Brachypodium</taxon>
    </lineage>
</organism>
<keyword evidence="2" id="KW-0560">Oxidoreductase</keyword>
<dbReference type="InterPro" id="IPR036291">
    <property type="entry name" value="NAD(P)-bd_dom_sf"/>
</dbReference>
<dbReference type="GO" id="GO:0016491">
    <property type="term" value="F:oxidoreductase activity"/>
    <property type="evidence" value="ECO:0007669"/>
    <property type="project" value="UniProtKB-KW"/>
</dbReference>
<evidence type="ECO:0000313" key="5">
    <source>
        <dbReference type="EnsemblPlants" id="KQK23278"/>
    </source>
</evidence>
<evidence type="ECO:0000256" key="3">
    <source>
        <dbReference type="RuleBase" id="RU000363"/>
    </source>
</evidence>
<dbReference type="EMBL" id="CM000880">
    <property type="protein sequence ID" value="KQK23278.1"/>
    <property type="molecule type" value="Genomic_DNA"/>
</dbReference>
<evidence type="ECO:0000313" key="4">
    <source>
        <dbReference type="EMBL" id="KQK23278.1"/>
    </source>
</evidence>
<dbReference type="Gramene" id="KQK23278">
    <property type="protein sequence ID" value="KQK23278"/>
    <property type="gene ID" value="BRADI_1g72410v3"/>
</dbReference>
<evidence type="ECO:0000256" key="2">
    <source>
        <dbReference type="ARBA" id="ARBA00023002"/>
    </source>
</evidence>
<evidence type="ECO:0000313" key="6">
    <source>
        <dbReference type="Proteomes" id="UP000008810"/>
    </source>
</evidence>
<evidence type="ECO:0000256" key="1">
    <source>
        <dbReference type="ARBA" id="ARBA00006484"/>
    </source>
</evidence>
<dbReference type="SUPFAM" id="SSF51735">
    <property type="entry name" value="NAD(P)-binding Rossmann-fold domains"/>
    <property type="match status" value="1"/>
</dbReference>
<dbReference type="OrthoDB" id="191139at2759"/>
<dbReference type="PANTHER" id="PTHR24320:SF114">
    <property type="entry name" value="OS03G0115700 PROTEIN"/>
    <property type="match status" value="1"/>
</dbReference>
<dbReference type="FunCoup" id="I1H8Y4">
    <property type="interactions" value="438"/>
</dbReference>
<sequence>MLLPAAKYLLGSPGASGFGSKSTADDVLTGGPDLSSLTAIITGATSGIGAETARVLAKRGARVVIPARNVKAAEEVRARILGESPAADVLVLPLDLSSLASVRSFASRFLSLGLPLNLLINNAGKFSHGQLALSEDGVEMTFATNYLGHFLLTKLLLGKMAVTAAETGVQGRIVNVSSSVHAWFAGDWAEYLRQVTRRNIAYDATQAYAVSKLANVLHTNELAKRLQEMGANVTVNCVHPGIVRTRLNRDREGLVTDLVFVLLSKLLKTIPQAAATTCYAAAHPRLAGVSGRYFADCNEAAPSPAATSAPEAARLWRASEAMICCATQHGSNASTTTTSAPILVVPDRNI</sequence>
<reference evidence="4 5" key="1">
    <citation type="journal article" date="2010" name="Nature">
        <title>Genome sequencing and analysis of the model grass Brachypodium distachyon.</title>
        <authorList>
            <consortium name="International Brachypodium Initiative"/>
        </authorList>
    </citation>
    <scope>NUCLEOTIDE SEQUENCE [LARGE SCALE GENOMIC DNA]</scope>
    <source>
        <strain evidence="4 5">Bd21</strain>
    </source>
</reference>
<dbReference type="AlphaFoldDB" id="I1H8Y4"/>
<evidence type="ECO:0008006" key="7">
    <source>
        <dbReference type="Google" id="ProtNLM"/>
    </source>
</evidence>
<dbReference type="InterPro" id="IPR002347">
    <property type="entry name" value="SDR_fam"/>
</dbReference>
<dbReference type="PANTHER" id="PTHR24320">
    <property type="entry name" value="RETINOL DEHYDROGENASE"/>
    <property type="match status" value="1"/>
</dbReference>
<dbReference type="PRINTS" id="PR00080">
    <property type="entry name" value="SDRFAMILY"/>
</dbReference>
<accession>I1H8Y4</accession>
<dbReference type="STRING" id="15368.I1H8Y4"/>
<reference evidence="5" key="3">
    <citation type="submission" date="2018-08" db="UniProtKB">
        <authorList>
            <consortium name="EnsemblPlants"/>
        </authorList>
    </citation>
    <scope>IDENTIFICATION</scope>
    <source>
        <strain evidence="5">cv. Bd21</strain>
    </source>
</reference>
<proteinExistence type="inferred from homology"/>
<comment type="similarity">
    <text evidence="1 3">Belongs to the short-chain dehydrogenases/reductases (SDR) family.</text>
</comment>
<dbReference type="GeneID" id="100825786"/>
<dbReference type="Pfam" id="PF00106">
    <property type="entry name" value="adh_short"/>
    <property type="match status" value="1"/>
</dbReference>
<dbReference type="eggNOG" id="KOG1208">
    <property type="taxonomic scope" value="Eukaryota"/>
</dbReference>
<dbReference type="OMA" id="APHIRRY"/>
<dbReference type="EnsemblPlants" id="KQK23278">
    <property type="protein sequence ID" value="KQK23278"/>
    <property type="gene ID" value="BRADI_1g72410v3"/>
</dbReference>
<dbReference type="KEGG" id="bdi:100825786"/>
<dbReference type="Gene3D" id="3.40.50.720">
    <property type="entry name" value="NAD(P)-binding Rossmann-like Domain"/>
    <property type="match status" value="1"/>
</dbReference>
<protein>
    <recommendedName>
        <fullName evidence="7">Short-chain dehydrogenase TIC 32, chloroplastic</fullName>
    </recommendedName>
</protein>
<keyword evidence="6" id="KW-1185">Reference proteome</keyword>
<dbReference type="Proteomes" id="UP000008810">
    <property type="component" value="Chromosome 1"/>
</dbReference>